<dbReference type="Gene3D" id="1.10.10.10">
    <property type="entry name" value="Winged helix-like DNA-binding domain superfamily/Winged helix DNA-binding domain"/>
    <property type="match status" value="1"/>
</dbReference>
<dbReference type="RefSeq" id="XP_022650058.1">
    <property type="nucleotide sequence ID" value="XM_022794323.1"/>
</dbReference>
<feature type="compositionally biased region" description="Basic and acidic residues" evidence="6">
    <location>
        <begin position="53"/>
        <end position="63"/>
    </location>
</feature>
<dbReference type="PRINTS" id="PR00454">
    <property type="entry name" value="ETSDOMAIN"/>
</dbReference>
<comment type="subcellular location">
    <subcellularLocation>
        <location evidence="1 5">Nucleus</location>
    </subcellularLocation>
</comment>
<keyword evidence="4 5" id="KW-0539">Nucleus</keyword>
<feature type="region of interest" description="Disordered" evidence="6">
    <location>
        <begin position="30"/>
        <end position="64"/>
    </location>
</feature>
<dbReference type="GO" id="GO:0043565">
    <property type="term" value="F:sequence-specific DNA binding"/>
    <property type="evidence" value="ECO:0007669"/>
    <property type="project" value="InterPro"/>
</dbReference>
<evidence type="ECO:0000256" key="6">
    <source>
        <dbReference type="SAM" id="MobiDB-lite"/>
    </source>
</evidence>
<keyword evidence="9" id="KW-1185">Reference proteome</keyword>
<dbReference type="OrthoDB" id="10067219at2759"/>
<evidence type="ECO:0000256" key="1">
    <source>
        <dbReference type="ARBA" id="ARBA00004123"/>
    </source>
</evidence>
<dbReference type="KEGG" id="vde:111245673"/>
<evidence type="ECO:0000256" key="4">
    <source>
        <dbReference type="ARBA" id="ARBA00023242"/>
    </source>
</evidence>
<evidence type="ECO:0000313" key="8">
    <source>
        <dbReference type="EnsemblMetazoa" id="XP_022650058"/>
    </source>
</evidence>
<dbReference type="InterPro" id="IPR046328">
    <property type="entry name" value="ETS_fam"/>
</dbReference>
<evidence type="ECO:0000256" key="2">
    <source>
        <dbReference type="ARBA" id="ARBA00005562"/>
    </source>
</evidence>
<evidence type="ECO:0000256" key="5">
    <source>
        <dbReference type="RuleBase" id="RU004019"/>
    </source>
</evidence>
<organism evidence="8 9">
    <name type="scientific">Varroa destructor</name>
    <name type="common">Honeybee mite</name>
    <dbReference type="NCBI Taxonomy" id="109461"/>
    <lineage>
        <taxon>Eukaryota</taxon>
        <taxon>Metazoa</taxon>
        <taxon>Ecdysozoa</taxon>
        <taxon>Arthropoda</taxon>
        <taxon>Chelicerata</taxon>
        <taxon>Arachnida</taxon>
        <taxon>Acari</taxon>
        <taxon>Parasitiformes</taxon>
        <taxon>Mesostigmata</taxon>
        <taxon>Gamasina</taxon>
        <taxon>Dermanyssoidea</taxon>
        <taxon>Varroidae</taxon>
        <taxon>Varroa</taxon>
    </lineage>
</organism>
<comment type="similarity">
    <text evidence="2 5">Belongs to the ETS family.</text>
</comment>
<dbReference type="PANTHER" id="PTHR11849:SF304">
    <property type="entry name" value="DNA-BINDING PROTEIN D-ETS-3"/>
    <property type="match status" value="1"/>
</dbReference>
<dbReference type="InParanoid" id="A0A7M7JNM7"/>
<dbReference type="GeneID" id="111245673"/>
<dbReference type="GO" id="GO:0030154">
    <property type="term" value="P:cell differentiation"/>
    <property type="evidence" value="ECO:0007669"/>
    <property type="project" value="TreeGrafter"/>
</dbReference>
<evidence type="ECO:0000259" key="7">
    <source>
        <dbReference type="PROSITE" id="PS50061"/>
    </source>
</evidence>
<dbReference type="InterPro" id="IPR000418">
    <property type="entry name" value="Ets_dom"/>
</dbReference>
<dbReference type="PROSITE" id="PS00346">
    <property type="entry name" value="ETS_DOMAIN_2"/>
    <property type="match status" value="1"/>
</dbReference>
<dbReference type="PROSITE" id="PS00345">
    <property type="entry name" value="ETS_DOMAIN_1"/>
    <property type="match status" value="1"/>
</dbReference>
<dbReference type="GO" id="GO:0000981">
    <property type="term" value="F:DNA-binding transcription factor activity, RNA polymerase II-specific"/>
    <property type="evidence" value="ECO:0007669"/>
    <property type="project" value="TreeGrafter"/>
</dbReference>
<dbReference type="Pfam" id="PF00178">
    <property type="entry name" value="Ets"/>
    <property type="match status" value="1"/>
</dbReference>
<dbReference type="SMART" id="SM00413">
    <property type="entry name" value="ETS"/>
    <property type="match status" value="1"/>
</dbReference>
<keyword evidence="3 5" id="KW-0238">DNA-binding</keyword>
<evidence type="ECO:0000256" key="3">
    <source>
        <dbReference type="ARBA" id="ARBA00023125"/>
    </source>
</evidence>
<dbReference type="SUPFAM" id="SSF46785">
    <property type="entry name" value="Winged helix' DNA-binding domain"/>
    <property type="match status" value="1"/>
</dbReference>
<dbReference type="PROSITE" id="PS50061">
    <property type="entry name" value="ETS_DOMAIN_3"/>
    <property type="match status" value="1"/>
</dbReference>
<reference evidence="8" key="1">
    <citation type="submission" date="2021-01" db="UniProtKB">
        <authorList>
            <consortium name="EnsemblMetazoa"/>
        </authorList>
    </citation>
    <scope>IDENTIFICATION</scope>
</reference>
<sequence>MESQSGASVTGSEADFLKKWHPSYLYGQQSLPQNVTSNSTQQARASQVDDTERESRTDPRSGEDSLYMLKSARNFTQASGGAHVSGGLGSGAPVSGGQIQLWQFLLELLSDPPSHGHCIAWEGQNGEFKLTDPDEVARRWGERKSKPNMNYDKLSRALRYYYDKNIMSKVHGKRYAYKFDFAGLSAAQQQQSLQGAPSLGTRTAGDYRLHHAGDFFLTPQVYPPGSTGRKLSSMDFSSGGYWTSAGSTCQPYRGTPHVQYSCAM</sequence>
<protein>
    <recommendedName>
        <fullName evidence="7">ETS domain-containing protein</fullName>
    </recommendedName>
</protein>
<feature type="domain" description="ETS" evidence="7">
    <location>
        <begin position="99"/>
        <end position="180"/>
    </location>
</feature>
<dbReference type="FunFam" id="1.10.10.10:FF:000343">
    <property type="entry name" value="Ets at 65A, isoform C"/>
    <property type="match status" value="1"/>
</dbReference>
<dbReference type="InterPro" id="IPR036388">
    <property type="entry name" value="WH-like_DNA-bd_sf"/>
</dbReference>
<evidence type="ECO:0000313" key="9">
    <source>
        <dbReference type="Proteomes" id="UP000594260"/>
    </source>
</evidence>
<dbReference type="Proteomes" id="UP000594260">
    <property type="component" value="Unplaced"/>
</dbReference>
<proteinExistence type="inferred from homology"/>
<feature type="compositionally biased region" description="Polar residues" evidence="6">
    <location>
        <begin position="30"/>
        <end position="45"/>
    </location>
</feature>
<dbReference type="AlphaFoldDB" id="A0A7M7JNM7"/>
<dbReference type="PANTHER" id="PTHR11849">
    <property type="entry name" value="ETS"/>
    <property type="match status" value="1"/>
</dbReference>
<dbReference type="EnsemblMetazoa" id="XM_022794323">
    <property type="protein sequence ID" value="XP_022650058"/>
    <property type="gene ID" value="LOC111245673"/>
</dbReference>
<name>A0A7M7JNM7_VARDE</name>
<dbReference type="InterPro" id="IPR036390">
    <property type="entry name" value="WH_DNA-bd_sf"/>
</dbReference>
<dbReference type="GO" id="GO:0005634">
    <property type="term" value="C:nucleus"/>
    <property type="evidence" value="ECO:0007669"/>
    <property type="project" value="UniProtKB-SubCell"/>
</dbReference>
<accession>A0A7M7JNM7</accession>